<comment type="caution">
    <text evidence="11">The sequence shown here is derived from an EMBL/GenBank/DDBJ whole genome shotgun (WGS) entry which is preliminary data.</text>
</comment>
<proteinExistence type="inferred from homology"/>
<protein>
    <submittedName>
        <fullName evidence="11">Uncharacterized protein</fullName>
    </submittedName>
</protein>
<keyword evidence="12" id="KW-1185">Reference proteome</keyword>
<dbReference type="EMBL" id="JAAGAX010000008">
    <property type="protein sequence ID" value="KAF2306187.1"/>
    <property type="molecule type" value="Genomic_DNA"/>
</dbReference>
<accession>A0A6A6M075</accession>
<evidence type="ECO:0000256" key="7">
    <source>
        <dbReference type="ARBA" id="ARBA00022989"/>
    </source>
</evidence>
<evidence type="ECO:0000256" key="10">
    <source>
        <dbReference type="SAM" id="Phobius"/>
    </source>
</evidence>
<dbReference type="AlphaFoldDB" id="A0A6A6M075"/>
<sequence>MGLFSTPSLRRLRHLPLSVSQPPEPAPLLPSLSLSLSLSIQGDYYCILLGLSSEKHTYIYLSTSLSWSGKWRVVHRVSDYQTLNVQDEVCMRSWKPMLHNYVGFKTLVREVTFHAWVRHVSVKNQRFLVWNSQTLSEQQSGVGKPMVVENEGVESVVGKDVKILEKGNELETDVGGSGGNRFDGSGGNGKYPSGGGGGGGSGGSGSGEDGEREDKGEEEEFGPIMKFDEVVCDFKYVGAVNRSWVWALGFAMKSCSMLRNRMLADPSFLFKIGTEIVIDSCCATFAEIQKRGKDFWAEFELYVADLLVGVVVNVALVSMLAPYARIGQPSVSKGFFGRLLHAYGSLLVVSLKLKGLDVDTVQQRIATYFYKGVLYGFVGFACGIIGQGIANLIMNAKRSIKKSEDDIPVPPLVKSAALWGVFLAVSSNTRYQIINGLERVVEASPLAKQVPPIAMAFTVGVRFANNVYGGMQFVDWARWSGVQ</sequence>
<keyword evidence="3" id="KW-0150">Chloroplast</keyword>
<comment type="similarity">
    <text evidence="2">Belongs to the RETICULATA family.</text>
</comment>
<evidence type="ECO:0000256" key="8">
    <source>
        <dbReference type="ARBA" id="ARBA00023136"/>
    </source>
</evidence>
<evidence type="ECO:0000256" key="3">
    <source>
        <dbReference type="ARBA" id="ARBA00022528"/>
    </source>
</evidence>
<evidence type="ECO:0000256" key="2">
    <source>
        <dbReference type="ARBA" id="ARBA00010793"/>
    </source>
</evidence>
<evidence type="ECO:0000256" key="1">
    <source>
        <dbReference type="ARBA" id="ARBA00004508"/>
    </source>
</evidence>
<evidence type="ECO:0000256" key="9">
    <source>
        <dbReference type="SAM" id="MobiDB-lite"/>
    </source>
</evidence>
<feature type="compositionally biased region" description="Acidic residues" evidence="9">
    <location>
        <begin position="208"/>
        <end position="219"/>
    </location>
</feature>
<feature type="region of interest" description="Disordered" evidence="9">
    <location>
        <begin position="168"/>
        <end position="219"/>
    </location>
</feature>
<keyword evidence="7 10" id="KW-1133">Transmembrane helix</keyword>
<evidence type="ECO:0000256" key="4">
    <source>
        <dbReference type="ARBA" id="ARBA00022640"/>
    </source>
</evidence>
<dbReference type="Proteomes" id="UP000467840">
    <property type="component" value="Chromosome 9"/>
</dbReference>
<dbReference type="PANTHER" id="PTHR31038">
    <property type="entry name" value="EXPRESSED PROTEIN-RELATED"/>
    <property type="match status" value="1"/>
</dbReference>
<evidence type="ECO:0000313" key="12">
    <source>
        <dbReference type="Proteomes" id="UP000467840"/>
    </source>
</evidence>
<evidence type="ECO:0000256" key="5">
    <source>
        <dbReference type="ARBA" id="ARBA00022692"/>
    </source>
</evidence>
<dbReference type="PANTHER" id="PTHR31038:SF10">
    <property type="entry name" value="OS04G0524400 PROTEIN"/>
    <property type="match status" value="1"/>
</dbReference>
<dbReference type="GO" id="GO:0099402">
    <property type="term" value="P:plant organ development"/>
    <property type="evidence" value="ECO:0007669"/>
    <property type="project" value="TreeGrafter"/>
</dbReference>
<comment type="subcellular location">
    <subcellularLocation>
        <location evidence="1">Plastid</location>
        <location evidence="1">Chloroplast membrane</location>
        <topology evidence="1">Multi-pass membrane protein</topology>
    </subcellularLocation>
</comment>
<reference evidence="11 12" key="1">
    <citation type="journal article" date="2020" name="Mol. Plant">
        <title>The Chromosome-Based Rubber Tree Genome Provides New Insights into Spurge Genome Evolution and Rubber Biosynthesis.</title>
        <authorList>
            <person name="Liu J."/>
            <person name="Shi C."/>
            <person name="Shi C.C."/>
            <person name="Li W."/>
            <person name="Zhang Q.J."/>
            <person name="Zhang Y."/>
            <person name="Li K."/>
            <person name="Lu H.F."/>
            <person name="Shi C."/>
            <person name="Zhu S.T."/>
            <person name="Xiao Z.Y."/>
            <person name="Nan H."/>
            <person name="Yue Y."/>
            <person name="Zhu X.G."/>
            <person name="Wu Y."/>
            <person name="Hong X.N."/>
            <person name="Fan G.Y."/>
            <person name="Tong Y."/>
            <person name="Zhang D."/>
            <person name="Mao C.L."/>
            <person name="Liu Y.L."/>
            <person name="Hao S.J."/>
            <person name="Liu W.Q."/>
            <person name="Lv M.Q."/>
            <person name="Zhang H.B."/>
            <person name="Liu Y."/>
            <person name="Hu-Tang G.R."/>
            <person name="Wang J.P."/>
            <person name="Wang J.H."/>
            <person name="Sun Y.H."/>
            <person name="Ni S.B."/>
            <person name="Chen W.B."/>
            <person name="Zhang X.C."/>
            <person name="Jiao Y.N."/>
            <person name="Eichler E.E."/>
            <person name="Li G.H."/>
            <person name="Liu X."/>
            <person name="Gao L.Z."/>
        </authorList>
    </citation>
    <scope>NUCLEOTIDE SEQUENCE [LARGE SCALE GENOMIC DNA]</scope>
    <source>
        <strain evidence="12">cv. GT1</strain>
        <tissue evidence="11">Leaf</tissue>
    </source>
</reference>
<keyword evidence="4" id="KW-0934">Plastid</keyword>
<feature type="transmembrane region" description="Helical" evidence="10">
    <location>
        <begin position="373"/>
        <end position="393"/>
    </location>
</feature>
<dbReference type="GO" id="GO:0009706">
    <property type="term" value="C:chloroplast inner membrane"/>
    <property type="evidence" value="ECO:0007669"/>
    <property type="project" value="TreeGrafter"/>
</dbReference>
<dbReference type="InterPro" id="IPR021825">
    <property type="entry name" value="RETICULATA-related"/>
</dbReference>
<name>A0A6A6M075_HEVBR</name>
<feature type="transmembrane region" description="Helical" evidence="10">
    <location>
        <begin position="301"/>
        <end position="323"/>
    </location>
</feature>
<feature type="compositionally biased region" description="Gly residues" evidence="9">
    <location>
        <begin position="175"/>
        <end position="207"/>
    </location>
</feature>
<gene>
    <name evidence="11" type="ORF">GH714_015101</name>
</gene>
<keyword evidence="5 10" id="KW-0812">Transmembrane</keyword>
<organism evidence="11 12">
    <name type="scientific">Hevea brasiliensis</name>
    <name type="common">Para rubber tree</name>
    <name type="synonym">Siphonia brasiliensis</name>
    <dbReference type="NCBI Taxonomy" id="3981"/>
    <lineage>
        <taxon>Eukaryota</taxon>
        <taxon>Viridiplantae</taxon>
        <taxon>Streptophyta</taxon>
        <taxon>Embryophyta</taxon>
        <taxon>Tracheophyta</taxon>
        <taxon>Spermatophyta</taxon>
        <taxon>Magnoliopsida</taxon>
        <taxon>eudicotyledons</taxon>
        <taxon>Gunneridae</taxon>
        <taxon>Pentapetalae</taxon>
        <taxon>rosids</taxon>
        <taxon>fabids</taxon>
        <taxon>Malpighiales</taxon>
        <taxon>Euphorbiaceae</taxon>
        <taxon>Crotonoideae</taxon>
        <taxon>Micrandreae</taxon>
        <taxon>Hevea</taxon>
    </lineage>
</organism>
<evidence type="ECO:0000313" key="11">
    <source>
        <dbReference type="EMBL" id="KAF2306187.1"/>
    </source>
</evidence>
<dbReference type="Pfam" id="PF11891">
    <property type="entry name" value="RETICULATA-like"/>
    <property type="match status" value="1"/>
</dbReference>
<keyword evidence="6" id="KW-0809">Transit peptide</keyword>
<evidence type="ECO:0000256" key="6">
    <source>
        <dbReference type="ARBA" id="ARBA00022946"/>
    </source>
</evidence>
<keyword evidence="8 10" id="KW-0472">Membrane</keyword>